<dbReference type="SUPFAM" id="SSF53756">
    <property type="entry name" value="UDP-Glycosyltransferase/glycogen phosphorylase"/>
    <property type="match status" value="1"/>
</dbReference>
<dbReference type="CDD" id="cd03809">
    <property type="entry name" value="GT4_MtfB-like"/>
    <property type="match status" value="1"/>
</dbReference>
<name>A0ABV0JS64_9CYAN</name>
<dbReference type="Pfam" id="PF00534">
    <property type="entry name" value="Glycos_transf_1"/>
    <property type="match status" value="1"/>
</dbReference>
<gene>
    <name evidence="2" type="ORF">NDI37_17740</name>
</gene>
<proteinExistence type="predicted"/>
<dbReference type="EMBL" id="JAMPKK010000041">
    <property type="protein sequence ID" value="MEP0866305.1"/>
    <property type="molecule type" value="Genomic_DNA"/>
</dbReference>
<sequence>MVKNLHICLNMVGGSGWLGGVLYIQNLARAIATLPPEEKANLKLTVAVHDKDLNLIEPARGYVNHIYATSKLQRAYLKACNVLAQRVSFIPLNLLNPQKIDFLYPAIAGTRTPYQWGSWIPDFQHYHLPNLFSPEEIEQRNQDHQQIASAAPVIILSSQMAQQDFKHLYPDAASRSVVMNFVSCPEPEWFELYPKLTQKKYQLPDKFFLVSNQFWKHKDHAVVIEALGLLKKQGTTPTVVCTGSATDYRNPDYYNQLLARIKDLGIGEQVRLLGLIPRVDQIQLMRRCLAVIQPSLFEGWSTVVEDARSLGKPTLLSNFPVHLEQSPPDSYFFERSNAEHLATLIDKAFATLTPGPDVKKESLAKQDNVERIKGYGRRFLKIVRGVL</sequence>
<dbReference type="RefSeq" id="WP_190424617.1">
    <property type="nucleotide sequence ID" value="NZ_JAMPKK010000041.1"/>
</dbReference>
<dbReference type="PANTHER" id="PTHR46401:SF8">
    <property type="entry name" value="BLL6006 PROTEIN"/>
    <property type="match status" value="1"/>
</dbReference>
<accession>A0ABV0JS64</accession>
<evidence type="ECO:0000259" key="1">
    <source>
        <dbReference type="Pfam" id="PF00534"/>
    </source>
</evidence>
<dbReference type="Proteomes" id="UP001442494">
    <property type="component" value="Unassembled WGS sequence"/>
</dbReference>
<dbReference type="InterPro" id="IPR001296">
    <property type="entry name" value="Glyco_trans_1"/>
</dbReference>
<evidence type="ECO:0000313" key="2">
    <source>
        <dbReference type="EMBL" id="MEP0866305.1"/>
    </source>
</evidence>
<keyword evidence="3" id="KW-1185">Reference proteome</keyword>
<dbReference type="Gene3D" id="3.40.50.2000">
    <property type="entry name" value="Glycogen Phosphorylase B"/>
    <property type="match status" value="1"/>
</dbReference>
<evidence type="ECO:0000313" key="3">
    <source>
        <dbReference type="Proteomes" id="UP001442494"/>
    </source>
</evidence>
<reference evidence="2 3" key="1">
    <citation type="submission" date="2022-04" db="EMBL/GenBank/DDBJ databases">
        <title>Positive selection, recombination, and allopatry shape intraspecific diversity of widespread and dominant cyanobacteria.</title>
        <authorList>
            <person name="Wei J."/>
            <person name="Shu W."/>
            <person name="Hu C."/>
        </authorList>
    </citation>
    <scope>NUCLEOTIDE SEQUENCE [LARGE SCALE GENOMIC DNA]</scope>
    <source>
        <strain evidence="2 3">GB2-A5</strain>
    </source>
</reference>
<protein>
    <submittedName>
        <fullName evidence="2">Glycosyltransferase family 4 protein</fullName>
    </submittedName>
</protein>
<dbReference type="PANTHER" id="PTHR46401">
    <property type="entry name" value="GLYCOSYLTRANSFERASE WBBK-RELATED"/>
    <property type="match status" value="1"/>
</dbReference>
<feature type="domain" description="Glycosyl transferase family 1" evidence="1">
    <location>
        <begin position="204"/>
        <end position="348"/>
    </location>
</feature>
<organism evidence="2 3">
    <name type="scientific">Funiculus sociatus GB2-A5</name>
    <dbReference type="NCBI Taxonomy" id="2933946"/>
    <lineage>
        <taxon>Bacteria</taxon>
        <taxon>Bacillati</taxon>
        <taxon>Cyanobacteriota</taxon>
        <taxon>Cyanophyceae</taxon>
        <taxon>Coleofasciculales</taxon>
        <taxon>Coleofasciculaceae</taxon>
        <taxon>Funiculus</taxon>
    </lineage>
</organism>
<comment type="caution">
    <text evidence="2">The sequence shown here is derived from an EMBL/GenBank/DDBJ whole genome shotgun (WGS) entry which is preliminary data.</text>
</comment>